<proteinExistence type="predicted"/>
<dbReference type="STRING" id="996801.BW723_13335"/>
<evidence type="ECO:0000256" key="2">
    <source>
        <dbReference type="ARBA" id="ARBA00023125"/>
    </source>
</evidence>
<keyword evidence="4" id="KW-0472">Membrane</keyword>
<evidence type="ECO:0000256" key="5">
    <source>
        <dbReference type="SAM" id="SignalP"/>
    </source>
</evidence>
<dbReference type="RefSeq" id="WP_068360121.1">
    <property type="nucleotide sequence ID" value="NZ_CP019337.1"/>
</dbReference>
<reference evidence="8" key="1">
    <citation type="submission" date="2016-02" db="EMBL/GenBank/DDBJ databases">
        <title>Paenibacillus sp. LPB0068, isolated from Crassostrea gigas.</title>
        <authorList>
            <person name="Shin S.-K."/>
            <person name="Yi H."/>
        </authorList>
    </citation>
    <scope>NUCLEOTIDE SEQUENCE [LARGE SCALE GENOMIC DNA]</scope>
    <source>
        <strain evidence="8">KCTC 23969</strain>
    </source>
</reference>
<feature type="domain" description="HTH luxR-type" evidence="6">
    <location>
        <begin position="377"/>
        <end position="439"/>
    </location>
</feature>
<dbReference type="Pfam" id="PF07695">
    <property type="entry name" value="7TMR-DISM_7TM"/>
    <property type="match status" value="1"/>
</dbReference>
<dbReference type="KEGG" id="prn:BW723_13335"/>
<dbReference type="PRINTS" id="PR00038">
    <property type="entry name" value="HTHLUXR"/>
</dbReference>
<keyword evidence="3" id="KW-0804">Transcription</keyword>
<comment type="caution">
    <text evidence="7">The sequence shown here is derived from an EMBL/GenBank/DDBJ whole genome shotgun (WGS) entry which is preliminary data.</text>
</comment>
<evidence type="ECO:0000256" key="1">
    <source>
        <dbReference type="ARBA" id="ARBA00023015"/>
    </source>
</evidence>
<feature type="transmembrane region" description="Helical" evidence="4">
    <location>
        <begin position="202"/>
        <end position="225"/>
    </location>
</feature>
<keyword evidence="4" id="KW-0812">Transmembrane</keyword>
<keyword evidence="5" id="KW-0732">Signal</keyword>
<evidence type="ECO:0000256" key="3">
    <source>
        <dbReference type="ARBA" id="ARBA00023163"/>
    </source>
</evidence>
<dbReference type="AlphaFoldDB" id="A0A1B8U1C6"/>
<feature type="chain" id="PRO_5008615892" description="HTH luxR-type domain-containing protein" evidence="5">
    <location>
        <begin position="21"/>
        <end position="439"/>
    </location>
</feature>
<evidence type="ECO:0000313" key="8">
    <source>
        <dbReference type="Proteomes" id="UP000092612"/>
    </source>
</evidence>
<dbReference type="PROSITE" id="PS50043">
    <property type="entry name" value="HTH_LUXR_2"/>
    <property type="match status" value="1"/>
</dbReference>
<dbReference type="Proteomes" id="UP000092612">
    <property type="component" value="Unassembled WGS sequence"/>
</dbReference>
<feature type="transmembrane region" description="Helical" evidence="4">
    <location>
        <begin position="261"/>
        <end position="285"/>
    </location>
</feature>
<evidence type="ECO:0000256" key="4">
    <source>
        <dbReference type="SAM" id="Phobius"/>
    </source>
</evidence>
<dbReference type="PANTHER" id="PTHR44688">
    <property type="entry name" value="DNA-BINDING TRANSCRIPTIONAL ACTIVATOR DEVR_DOSR"/>
    <property type="match status" value="1"/>
</dbReference>
<dbReference type="OrthoDB" id="9807565at2"/>
<organism evidence="7 8">
    <name type="scientific">Polaribacter reichenbachii</name>
    <dbReference type="NCBI Taxonomy" id="996801"/>
    <lineage>
        <taxon>Bacteria</taxon>
        <taxon>Pseudomonadati</taxon>
        <taxon>Bacteroidota</taxon>
        <taxon>Flavobacteriia</taxon>
        <taxon>Flavobacteriales</taxon>
        <taxon>Flavobacteriaceae</taxon>
    </lineage>
</organism>
<dbReference type="InterPro" id="IPR011623">
    <property type="entry name" value="7TMR_DISM_rcpt_extracell_dom1"/>
</dbReference>
<dbReference type="SUPFAM" id="SSF46894">
    <property type="entry name" value="C-terminal effector domain of the bipartite response regulators"/>
    <property type="match status" value="1"/>
</dbReference>
<gene>
    <name evidence="7" type="ORF">LPB301_08445</name>
</gene>
<feature type="signal peptide" evidence="5">
    <location>
        <begin position="1"/>
        <end position="20"/>
    </location>
</feature>
<dbReference type="Gene3D" id="1.10.10.10">
    <property type="entry name" value="Winged helix-like DNA-binding domain superfamily/Winged helix DNA-binding domain"/>
    <property type="match status" value="1"/>
</dbReference>
<keyword evidence="1" id="KW-0805">Transcription regulation</keyword>
<dbReference type="InterPro" id="IPR000792">
    <property type="entry name" value="Tscrpt_reg_LuxR_C"/>
</dbReference>
<protein>
    <recommendedName>
        <fullName evidence="6">HTH luxR-type domain-containing protein</fullName>
    </recommendedName>
</protein>
<keyword evidence="4" id="KW-1133">Transmembrane helix</keyword>
<evidence type="ECO:0000313" key="7">
    <source>
        <dbReference type="EMBL" id="OBY65663.1"/>
    </source>
</evidence>
<dbReference type="Pfam" id="PF00196">
    <property type="entry name" value="GerE"/>
    <property type="match status" value="1"/>
</dbReference>
<dbReference type="PANTHER" id="PTHR44688:SF16">
    <property type="entry name" value="DNA-BINDING TRANSCRIPTIONAL ACTIVATOR DEVR_DOSR"/>
    <property type="match status" value="1"/>
</dbReference>
<feature type="transmembrane region" description="Helical" evidence="4">
    <location>
        <begin position="147"/>
        <end position="166"/>
    </location>
</feature>
<dbReference type="InterPro" id="IPR036388">
    <property type="entry name" value="WH-like_DNA-bd_sf"/>
</dbReference>
<keyword evidence="8" id="KW-1185">Reference proteome</keyword>
<feature type="transmembrane region" description="Helical" evidence="4">
    <location>
        <begin position="173"/>
        <end position="196"/>
    </location>
</feature>
<dbReference type="SMART" id="SM00421">
    <property type="entry name" value="HTH_LUXR"/>
    <property type="match status" value="1"/>
</dbReference>
<dbReference type="CDD" id="cd06170">
    <property type="entry name" value="LuxR_C_like"/>
    <property type="match status" value="1"/>
</dbReference>
<evidence type="ECO:0000259" key="6">
    <source>
        <dbReference type="PROSITE" id="PS50043"/>
    </source>
</evidence>
<dbReference type="GO" id="GO:0006355">
    <property type="term" value="P:regulation of DNA-templated transcription"/>
    <property type="evidence" value="ECO:0007669"/>
    <property type="project" value="InterPro"/>
</dbReference>
<feature type="transmembrane region" description="Helical" evidence="4">
    <location>
        <begin position="323"/>
        <end position="342"/>
    </location>
</feature>
<name>A0A1B8U1C6_9FLAO</name>
<feature type="transmembrane region" description="Helical" evidence="4">
    <location>
        <begin position="237"/>
        <end position="255"/>
    </location>
</feature>
<accession>A0A1B8U1C6</accession>
<sequence>MQTNLKFFIFLLFISSSVFSQNEVYYFKDFDNSLTEKTIILKEFKPIEKLILEPHSEASFWFKIPKSEAKEAYIFKVKTHRIKHSKAFQNFKEVKSLKKERFLAYKFKRNEDVYVKLNSDFVSYFPFELDKEVDSNFREKLIITLNGFFYGFIFLIIIYSLLYYSFFEDKTFLYYALFLSSINLMFFLLDGTLILFGLDYSYINLLILLNYILISFYSSKFVDCFLNLDEVYPKLKYYTYTLGSLIIAFVIIFYFNNSHNIFIVLNVLVFLLLLTYWLSALVLFNKNNFTKLFVLGFAILLFSGLDSFVFRNLGISIFSTDGFNIKLGGIIQIIIFGFAILFREKQLRKKNTFMKKEIRKFSNKIKTKNTKIDAKLNKEKLQSLSVREREIFDLILKGKSNKEISTKANVSINTVKFHVKNIYDKLHIKSRKEALNLPK</sequence>
<dbReference type="InterPro" id="IPR016032">
    <property type="entry name" value="Sig_transdc_resp-reg_C-effctor"/>
</dbReference>
<dbReference type="EMBL" id="LSFL01000030">
    <property type="protein sequence ID" value="OBY65663.1"/>
    <property type="molecule type" value="Genomic_DNA"/>
</dbReference>
<feature type="transmembrane region" description="Helical" evidence="4">
    <location>
        <begin position="292"/>
        <end position="311"/>
    </location>
</feature>
<dbReference type="GO" id="GO:0003677">
    <property type="term" value="F:DNA binding"/>
    <property type="evidence" value="ECO:0007669"/>
    <property type="project" value="UniProtKB-KW"/>
</dbReference>
<keyword evidence="2" id="KW-0238">DNA-binding</keyword>